<dbReference type="GO" id="GO:0016798">
    <property type="term" value="F:hydrolase activity, acting on glycosyl bonds"/>
    <property type="evidence" value="ECO:0007669"/>
    <property type="project" value="InterPro"/>
</dbReference>
<dbReference type="Pfam" id="PF02018">
    <property type="entry name" value="CBM_4_9"/>
    <property type="match status" value="1"/>
</dbReference>
<dbReference type="Pfam" id="PF00754">
    <property type="entry name" value="F5_F8_type_C"/>
    <property type="match status" value="1"/>
</dbReference>
<dbReference type="SUPFAM" id="SSF51011">
    <property type="entry name" value="Glycosyl hydrolase domain"/>
    <property type="match status" value="1"/>
</dbReference>
<dbReference type="EMBL" id="QTJV01000001">
    <property type="protein sequence ID" value="RFM36943.1"/>
    <property type="molecule type" value="Genomic_DNA"/>
</dbReference>
<dbReference type="InterPro" id="IPR003305">
    <property type="entry name" value="CenC_carb-bd"/>
</dbReference>
<dbReference type="AlphaFoldDB" id="A0A3E1P9T6"/>
<protein>
    <recommendedName>
        <fullName evidence="6">F5/8 type C domain-containing protein</fullName>
    </recommendedName>
</protein>
<keyword evidence="1" id="KW-0378">Hydrolase</keyword>
<proteinExistence type="predicted"/>
<organism evidence="4 5">
    <name type="scientific">Chitinophaga silvisoli</name>
    <dbReference type="NCBI Taxonomy" id="2291814"/>
    <lineage>
        <taxon>Bacteria</taxon>
        <taxon>Pseudomonadati</taxon>
        <taxon>Bacteroidota</taxon>
        <taxon>Chitinophagia</taxon>
        <taxon>Chitinophagales</taxon>
        <taxon>Chitinophagaceae</taxon>
        <taxon>Chitinophaga</taxon>
    </lineage>
</organism>
<sequence length="855" mass="93825">MKKVMLSALLCIWGVVLHAQVKVFNRYNYYLTEKEGSIICILPDQGNYKLNLSLRSEKLVSVAKTEGQRLSTQFSLQALPVGTSSLHYVLEKGTTTVQQGDINIIKLAPKANAVQIDQLTGGLIADGLPFFPFGFYCGPAGDLPEREVTHGFNMIGVYQDNLPEGMAERRRYMDRCAQVGVKVQYGVNSLVGSGHNGDKGLDKTDEEKLAILKNEVLAFKDHPALLSYYINDEPDGQGRPPAVLEAAYRLIRELDPYHPVSIVFMMPQKANDFRNTMDIAMTDPYPIPGPADKVMDDLTQYAKAYQYEKSVWLVPQAFGGQEMWNREPTGAEIRLMTYMGLIGGARGIQYYVHAPGNLNPQSVSAWSAASNVAVETAQMSSFLLSPDPAPAIHADDPKILTKAFSYQGNTLLIAVNNENKPKVYTLTTGLQQRATAECWFENREVTLENGVLHDIIDAYGTRVYLIRANAASAIPADNMILNPGFEKIVSPGLPIGSNVTSTSNRKADIGASFFADPREHVEGMFSMRLITPVDSGGNKIRLIPMVMTKGNSYTVSIMAKAKAQEHMPTFRIAIDAMEQDHTYTLTPEWEEYNFTFQAPASSTNAILSLELINQGTAWFDLLTASPDPVITYKINGDRTATVQINTNSNKEIRYAENKLPDAQSTLYTKPFPVHVAGNISAGIFDHGRQIAGSGIFVPVNLALGKKVTIAQAYAPQYAAAGDSTLTDGTMGTTAFKCGKWLGFSGKDLDATVDMGNATPIKRVTASFLCDPNSGIFLPKEVRVYTSKDGKNFKLAGKVYNNKNVRGEPYLQQFSIPVKGNARYVRVTGKAFGAIPEGYLFVGSTSWLFTDEILVQ</sequence>
<evidence type="ECO:0008006" key="6">
    <source>
        <dbReference type="Google" id="ProtNLM"/>
    </source>
</evidence>
<dbReference type="Proteomes" id="UP000261174">
    <property type="component" value="Unassembled WGS sequence"/>
</dbReference>
<dbReference type="OrthoDB" id="9806464at2"/>
<feature type="domain" description="CBM-cenC" evidence="3">
    <location>
        <begin position="540"/>
        <end position="611"/>
    </location>
</feature>
<dbReference type="RefSeq" id="WP_116852263.1">
    <property type="nucleotide sequence ID" value="NZ_QTJV01000001.1"/>
</dbReference>
<dbReference type="InterPro" id="IPR017853">
    <property type="entry name" value="GH"/>
</dbReference>
<evidence type="ECO:0000259" key="2">
    <source>
        <dbReference type="Pfam" id="PF00754"/>
    </source>
</evidence>
<dbReference type="SUPFAM" id="SSF49785">
    <property type="entry name" value="Galactose-binding domain-like"/>
    <property type="match status" value="2"/>
</dbReference>
<evidence type="ECO:0000256" key="1">
    <source>
        <dbReference type="ARBA" id="ARBA00022801"/>
    </source>
</evidence>
<dbReference type="Gene3D" id="2.60.120.260">
    <property type="entry name" value="Galactose-binding domain-like"/>
    <property type="match status" value="2"/>
</dbReference>
<dbReference type="InterPro" id="IPR000421">
    <property type="entry name" value="FA58C"/>
</dbReference>
<accession>A0A3E1P9T6</accession>
<reference evidence="4 5" key="1">
    <citation type="submission" date="2018-08" db="EMBL/GenBank/DDBJ databases">
        <title>Chitinophaga sp. K20C18050901, a novel bacterium isolated from forest soil.</title>
        <authorList>
            <person name="Wang C."/>
        </authorList>
    </citation>
    <scope>NUCLEOTIDE SEQUENCE [LARGE SCALE GENOMIC DNA]</scope>
    <source>
        <strain evidence="4 5">K20C18050901</strain>
    </source>
</reference>
<comment type="caution">
    <text evidence="4">The sequence shown here is derived from an EMBL/GenBank/DDBJ whole genome shotgun (WGS) entry which is preliminary data.</text>
</comment>
<name>A0A3E1P9T6_9BACT</name>
<feature type="domain" description="F5/8 type C" evidence="2">
    <location>
        <begin position="721"/>
        <end position="830"/>
    </location>
</feature>
<evidence type="ECO:0000313" key="5">
    <source>
        <dbReference type="Proteomes" id="UP000261174"/>
    </source>
</evidence>
<evidence type="ECO:0000259" key="3">
    <source>
        <dbReference type="Pfam" id="PF02018"/>
    </source>
</evidence>
<dbReference type="InterPro" id="IPR008979">
    <property type="entry name" value="Galactose-bd-like_sf"/>
</dbReference>
<evidence type="ECO:0000313" key="4">
    <source>
        <dbReference type="EMBL" id="RFM36943.1"/>
    </source>
</evidence>
<dbReference type="Gene3D" id="3.20.20.80">
    <property type="entry name" value="Glycosidases"/>
    <property type="match status" value="1"/>
</dbReference>
<keyword evidence="5" id="KW-1185">Reference proteome</keyword>
<dbReference type="SUPFAM" id="SSF51445">
    <property type="entry name" value="(Trans)glycosidases"/>
    <property type="match status" value="1"/>
</dbReference>
<gene>
    <name evidence="4" type="ORF">DXN04_05450</name>
</gene>